<evidence type="ECO:0000256" key="5">
    <source>
        <dbReference type="ARBA" id="ARBA00023157"/>
    </source>
</evidence>
<dbReference type="InterPro" id="IPR002181">
    <property type="entry name" value="Fibrinogen_a/b/g_C_dom"/>
</dbReference>
<dbReference type="Proteomes" id="UP000663848">
    <property type="component" value="Unassembled WGS sequence"/>
</dbReference>
<dbReference type="InterPro" id="IPR014716">
    <property type="entry name" value="Fibrinogen_a/b/g_C_1"/>
</dbReference>
<reference evidence="8" key="1">
    <citation type="submission" date="2021-02" db="EMBL/GenBank/DDBJ databases">
        <authorList>
            <person name="Nowell W R."/>
        </authorList>
    </citation>
    <scope>NUCLEOTIDE SEQUENCE</scope>
</reference>
<dbReference type="InterPro" id="IPR037579">
    <property type="entry name" value="FIB_ANG-like"/>
</dbReference>
<feature type="non-terminal residue" evidence="8">
    <location>
        <position position="80"/>
    </location>
</feature>
<gene>
    <name evidence="8" type="ORF">QYT958_LOCUS44761</name>
    <name evidence="9" type="ORF">QYT958_LOCUS44793</name>
</gene>
<evidence type="ECO:0000256" key="1">
    <source>
        <dbReference type="ARBA" id="ARBA00004613"/>
    </source>
</evidence>
<protein>
    <recommendedName>
        <fullName evidence="7">Fibrinogen C-terminal domain-containing protein</fullName>
    </recommendedName>
</protein>
<dbReference type="EMBL" id="CAJOBR010070979">
    <property type="protein sequence ID" value="CAF5099511.1"/>
    <property type="molecule type" value="Genomic_DNA"/>
</dbReference>
<dbReference type="AlphaFoldDB" id="A0A822EKM1"/>
<keyword evidence="4" id="KW-0175">Coiled coil</keyword>
<evidence type="ECO:0000313" key="10">
    <source>
        <dbReference type="Proteomes" id="UP000663848"/>
    </source>
</evidence>
<feature type="domain" description="Fibrinogen C-terminal" evidence="7">
    <location>
        <begin position="1"/>
        <end position="80"/>
    </location>
</feature>
<sequence>VSHPENNAVCSCEILSYPRRNRTTNCLQINIGLTDTLENIFCQNDEQAQWLVIQNRQTNSVDFNRTWIEYRRGFGNVLSQ</sequence>
<feature type="non-terminal residue" evidence="8">
    <location>
        <position position="1"/>
    </location>
</feature>
<dbReference type="PANTHER" id="PTHR47221">
    <property type="entry name" value="FIBRINOGEN ALPHA CHAIN"/>
    <property type="match status" value="1"/>
</dbReference>
<evidence type="ECO:0000256" key="3">
    <source>
        <dbReference type="ARBA" id="ARBA00022729"/>
    </source>
</evidence>
<keyword evidence="2" id="KW-0964">Secreted</keyword>
<dbReference type="InterPro" id="IPR036056">
    <property type="entry name" value="Fibrinogen-like_C"/>
</dbReference>
<dbReference type="Gene3D" id="3.90.215.10">
    <property type="entry name" value="Gamma Fibrinogen, chain A, domain 1"/>
    <property type="match status" value="1"/>
</dbReference>
<dbReference type="Pfam" id="PF00147">
    <property type="entry name" value="Fibrinogen_C"/>
    <property type="match status" value="1"/>
</dbReference>
<evidence type="ECO:0000256" key="4">
    <source>
        <dbReference type="ARBA" id="ARBA00023054"/>
    </source>
</evidence>
<keyword evidence="6" id="KW-0325">Glycoprotein</keyword>
<comment type="caution">
    <text evidence="8">The sequence shown here is derived from an EMBL/GenBank/DDBJ whole genome shotgun (WGS) entry which is preliminary data.</text>
</comment>
<evidence type="ECO:0000256" key="6">
    <source>
        <dbReference type="ARBA" id="ARBA00023180"/>
    </source>
</evidence>
<keyword evidence="3" id="KW-0732">Signal</keyword>
<evidence type="ECO:0000313" key="9">
    <source>
        <dbReference type="EMBL" id="CAF5100075.1"/>
    </source>
</evidence>
<accession>A0A822EKM1</accession>
<dbReference type="SUPFAM" id="SSF56496">
    <property type="entry name" value="Fibrinogen C-terminal domain-like"/>
    <property type="match status" value="1"/>
</dbReference>
<evidence type="ECO:0000256" key="2">
    <source>
        <dbReference type="ARBA" id="ARBA00022525"/>
    </source>
</evidence>
<dbReference type="EMBL" id="CAJOBR010071161">
    <property type="protein sequence ID" value="CAF5100075.1"/>
    <property type="molecule type" value="Genomic_DNA"/>
</dbReference>
<name>A0A822EKM1_9BILA</name>
<dbReference type="GO" id="GO:0005576">
    <property type="term" value="C:extracellular region"/>
    <property type="evidence" value="ECO:0007669"/>
    <property type="project" value="UniProtKB-SubCell"/>
</dbReference>
<keyword evidence="5" id="KW-1015">Disulfide bond</keyword>
<evidence type="ECO:0000259" key="7">
    <source>
        <dbReference type="PROSITE" id="PS51406"/>
    </source>
</evidence>
<proteinExistence type="predicted"/>
<organism evidence="8 10">
    <name type="scientific">Rotaria socialis</name>
    <dbReference type="NCBI Taxonomy" id="392032"/>
    <lineage>
        <taxon>Eukaryota</taxon>
        <taxon>Metazoa</taxon>
        <taxon>Spiralia</taxon>
        <taxon>Gnathifera</taxon>
        <taxon>Rotifera</taxon>
        <taxon>Eurotatoria</taxon>
        <taxon>Bdelloidea</taxon>
        <taxon>Philodinida</taxon>
        <taxon>Philodinidae</taxon>
        <taxon>Rotaria</taxon>
    </lineage>
</organism>
<dbReference type="PANTHER" id="PTHR47221:SF6">
    <property type="entry name" value="FIBRINOGEN ALPHA CHAIN"/>
    <property type="match status" value="1"/>
</dbReference>
<comment type="subcellular location">
    <subcellularLocation>
        <location evidence="1">Secreted</location>
    </subcellularLocation>
</comment>
<evidence type="ECO:0000313" key="8">
    <source>
        <dbReference type="EMBL" id="CAF5099511.1"/>
    </source>
</evidence>
<dbReference type="PROSITE" id="PS51406">
    <property type="entry name" value="FIBRINOGEN_C_2"/>
    <property type="match status" value="1"/>
</dbReference>